<keyword evidence="2 3" id="KW-0371">Homeobox</keyword>
<dbReference type="AlphaFoldDB" id="A0A068RUL8"/>
<sequence>MEDPSSKQGAMSRRDSLAISALLNDVAVDPYRSPDWEQTRHHHRGGSHDYFSSRPNSGLMSSSVPSSPGGPRRERDALYVPEPQKEQQRPTTSWDPSTSVTPEGYHRRKTSKGNIIVSSIAKAKRKRISQEQFQRLMEVFEQTDTPSSEVRENLAQELGMTKREVQVWFQNRRAKMSRQRASTNGGSTTTATKTRSSSVRPLSSTQTPHQPLGNVPNIALYPAAAPPPQQQHRNTGATPSSQHQQNPYMMHPIAPMPSYPPHAVARDLSPTKRSYAPHHRSSLAPNQRNYLQQPEFDYFNYGGINRRPSSIHQSMANLSLQGDRNEEAPPARKRAKSAIDVLASAAEYVGNDDPKSERAPVR</sequence>
<evidence type="ECO:0000313" key="7">
    <source>
        <dbReference type="EMBL" id="CDH53868.1"/>
    </source>
</evidence>
<dbReference type="PRINTS" id="PR00031">
    <property type="entry name" value="HTHREPRESSR"/>
</dbReference>
<gene>
    <name evidence="7" type="ORF">LCOR_05174.1</name>
</gene>
<feature type="region of interest" description="Disordered" evidence="5">
    <location>
        <begin position="32"/>
        <end position="112"/>
    </location>
</feature>
<dbReference type="PANTHER" id="PTHR46255:SF3">
    <property type="entry name" value="HOMEOBOX DOMAIN-CONTAINING PROTEIN"/>
    <property type="match status" value="1"/>
</dbReference>
<dbReference type="GO" id="GO:0005634">
    <property type="term" value="C:nucleus"/>
    <property type="evidence" value="ECO:0007669"/>
    <property type="project" value="UniProtKB-SubCell"/>
</dbReference>
<evidence type="ECO:0000256" key="4">
    <source>
        <dbReference type="RuleBase" id="RU000682"/>
    </source>
</evidence>
<feature type="compositionally biased region" description="Low complexity" evidence="5">
    <location>
        <begin position="57"/>
        <end position="70"/>
    </location>
</feature>
<feature type="DNA-binding region" description="Homeobox" evidence="3">
    <location>
        <begin position="121"/>
        <end position="180"/>
    </location>
</feature>
<accession>A0A068RUL8</accession>
<feature type="region of interest" description="Disordered" evidence="5">
    <location>
        <begin position="173"/>
        <end position="252"/>
    </location>
</feature>
<feature type="compositionally biased region" description="Basic and acidic residues" evidence="5">
    <location>
        <begin position="71"/>
        <end position="88"/>
    </location>
</feature>
<feature type="compositionally biased region" description="Low complexity" evidence="5">
    <location>
        <begin position="180"/>
        <end position="198"/>
    </location>
</feature>
<dbReference type="InterPro" id="IPR000047">
    <property type="entry name" value="HTH_motif"/>
</dbReference>
<evidence type="ECO:0000256" key="1">
    <source>
        <dbReference type="ARBA" id="ARBA00023125"/>
    </source>
</evidence>
<evidence type="ECO:0000259" key="6">
    <source>
        <dbReference type="PROSITE" id="PS50071"/>
    </source>
</evidence>
<proteinExistence type="predicted"/>
<evidence type="ECO:0000256" key="2">
    <source>
        <dbReference type="ARBA" id="ARBA00023155"/>
    </source>
</evidence>
<keyword evidence="3 4" id="KW-0539">Nucleus</keyword>
<dbReference type="InterPro" id="IPR009057">
    <property type="entry name" value="Homeodomain-like_sf"/>
</dbReference>
<dbReference type="OrthoDB" id="6159439at2759"/>
<keyword evidence="1 3" id="KW-0238">DNA-binding</keyword>
<feature type="compositionally biased region" description="Polar residues" evidence="5">
    <location>
        <begin position="232"/>
        <end position="247"/>
    </location>
</feature>
<feature type="region of interest" description="Disordered" evidence="5">
    <location>
        <begin position="315"/>
        <end position="336"/>
    </location>
</feature>
<dbReference type="STRING" id="1263082.A0A068RUL8"/>
<organism evidence="7 8">
    <name type="scientific">Lichtheimia corymbifera JMRC:FSU:9682</name>
    <dbReference type="NCBI Taxonomy" id="1263082"/>
    <lineage>
        <taxon>Eukaryota</taxon>
        <taxon>Fungi</taxon>
        <taxon>Fungi incertae sedis</taxon>
        <taxon>Mucoromycota</taxon>
        <taxon>Mucoromycotina</taxon>
        <taxon>Mucoromycetes</taxon>
        <taxon>Mucorales</taxon>
        <taxon>Lichtheimiaceae</taxon>
        <taxon>Lichtheimia</taxon>
    </lineage>
</organism>
<dbReference type="SMART" id="SM00389">
    <property type="entry name" value="HOX"/>
    <property type="match status" value="1"/>
</dbReference>
<dbReference type="Proteomes" id="UP000027586">
    <property type="component" value="Unassembled WGS sequence"/>
</dbReference>
<dbReference type="GO" id="GO:1990837">
    <property type="term" value="F:sequence-specific double-stranded DNA binding"/>
    <property type="evidence" value="ECO:0007669"/>
    <property type="project" value="TreeGrafter"/>
</dbReference>
<dbReference type="InterPro" id="IPR001356">
    <property type="entry name" value="HD"/>
</dbReference>
<dbReference type="VEuPathDB" id="FungiDB:LCOR_05174.1"/>
<dbReference type="PANTHER" id="PTHR46255">
    <property type="entry name" value="SHORT STATURE HOMEOBOX"/>
    <property type="match status" value="1"/>
</dbReference>
<dbReference type="SUPFAM" id="SSF46689">
    <property type="entry name" value="Homeodomain-like"/>
    <property type="match status" value="1"/>
</dbReference>
<feature type="compositionally biased region" description="Polar residues" evidence="5">
    <location>
        <begin position="199"/>
        <end position="209"/>
    </location>
</feature>
<evidence type="ECO:0000256" key="5">
    <source>
        <dbReference type="SAM" id="MobiDB-lite"/>
    </source>
</evidence>
<dbReference type="PROSITE" id="PS50071">
    <property type="entry name" value="HOMEOBOX_2"/>
    <property type="match status" value="1"/>
</dbReference>
<evidence type="ECO:0000313" key="8">
    <source>
        <dbReference type="Proteomes" id="UP000027586"/>
    </source>
</evidence>
<dbReference type="InterPro" id="IPR052631">
    <property type="entry name" value="Paired_homeobox_Bicoid"/>
</dbReference>
<feature type="domain" description="Homeobox" evidence="6">
    <location>
        <begin position="119"/>
        <end position="179"/>
    </location>
</feature>
<evidence type="ECO:0000256" key="3">
    <source>
        <dbReference type="PROSITE-ProRule" id="PRU00108"/>
    </source>
</evidence>
<dbReference type="Pfam" id="PF00046">
    <property type="entry name" value="Homeodomain"/>
    <property type="match status" value="1"/>
</dbReference>
<dbReference type="GO" id="GO:0000981">
    <property type="term" value="F:DNA-binding transcription factor activity, RNA polymerase II-specific"/>
    <property type="evidence" value="ECO:0007669"/>
    <property type="project" value="TreeGrafter"/>
</dbReference>
<name>A0A068RUL8_9FUNG</name>
<dbReference type="CDD" id="cd00086">
    <property type="entry name" value="homeodomain"/>
    <property type="match status" value="1"/>
</dbReference>
<dbReference type="Gene3D" id="1.10.10.60">
    <property type="entry name" value="Homeodomain-like"/>
    <property type="match status" value="1"/>
</dbReference>
<comment type="subcellular location">
    <subcellularLocation>
        <location evidence="3 4">Nucleus</location>
    </subcellularLocation>
</comment>
<protein>
    <recommendedName>
        <fullName evidence="6">Homeobox domain-containing protein</fullName>
    </recommendedName>
</protein>
<feature type="compositionally biased region" description="Polar residues" evidence="5">
    <location>
        <begin position="89"/>
        <end position="101"/>
    </location>
</feature>
<dbReference type="EMBL" id="CBTN010000020">
    <property type="protein sequence ID" value="CDH53868.1"/>
    <property type="molecule type" value="Genomic_DNA"/>
</dbReference>
<keyword evidence="8" id="KW-1185">Reference proteome</keyword>
<reference evidence="7" key="1">
    <citation type="submission" date="2013-08" db="EMBL/GenBank/DDBJ databases">
        <title>Gene expansion shapes genome architecture in the human pathogen Lichtheimia corymbifera: an evolutionary genomics analysis in the ancient terrestrial Mucorales (Mucoromycotina).</title>
        <authorList>
            <person name="Schwartze V.U."/>
            <person name="Winter S."/>
            <person name="Shelest E."/>
            <person name="Marcet-Houben M."/>
            <person name="Horn F."/>
            <person name="Wehner S."/>
            <person name="Hoffmann K."/>
            <person name="Riege K."/>
            <person name="Sammeth M."/>
            <person name="Nowrousian M."/>
            <person name="Valiante V."/>
            <person name="Linde J."/>
            <person name="Jacobsen I.D."/>
            <person name="Marz M."/>
            <person name="Brakhage A.A."/>
            <person name="Gabaldon T."/>
            <person name="Bocker S."/>
            <person name="Voigt K."/>
        </authorList>
    </citation>
    <scope>NUCLEOTIDE SEQUENCE [LARGE SCALE GENOMIC DNA]</scope>
    <source>
        <strain evidence="7">FSU 9682</strain>
    </source>
</reference>
<comment type="caution">
    <text evidence="7">The sequence shown here is derived from an EMBL/GenBank/DDBJ whole genome shotgun (WGS) entry which is preliminary data.</text>
</comment>